<dbReference type="EMBL" id="VIIS01000074">
    <property type="protein sequence ID" value="KAF0313682.1"/>
    <property type="molecule type" value="Genomic_DNA"/>
</dbReference>
<evidence type="ECO:0000313" key="5">
    <source>
        <dbReference type="EMBL" id="KAF0313682.1"/>
    </source>
</evidence>
<dbReference type="Gene3D" id="1.10.640.10">
    <property type="entry name" value="Haem peroxidase domain superfamily, animal type"/>
    <property type="match status" value="1"/>
</dbReference>
<evidence type="ECO:0000256" key="4">
    <source>
        <dbReference type="ARBA" id="ARBA00023180"/>
    </source>
</evidence>
<gene>
    <name evidence="5" type="primary">Pxt_12</name>
    <name evidence="5" type="ORF">FJT64_015817</name>
</gene>
<name>A0A6A4XG81_AMPAM</name>
<dbReference type="GO" id="GO:0004601">
    <property type="term" value="F:peroxidase activity"/>
    <property type="evidence" value="ECO:0007669"/>
    <property type="project" value="UniProtKB-KW"/>
</dbReference>
<dbReference type="InterPro" id="IPR010255">
    <property type="entry name" value="Haem_peroxidase_sf"/>
</dbReference>
<dbReference type="SUPFAM" id="SSF48113">
    <property type="entry name" value="Heme-dependent peroxidases"/>
    <property type="match status" value="1"/>
</dbReference>
<organism evidence="5 6">
    <name type="scientific">Amphibalanus amphitrite</name>
    <name type="common">Striped barnacle</name>
    <name type="synonym">Balanus amphitrite</name>
    <dbReference type="NCBI Taxonomy" id="1232801"/>
    <lineage>
        <taxon>Eukaryota</taxon>
        <taxon>Metazoa</taxon>
        <taxon>Ecdysozoa</taxon>
        <taxon>Arthropoda</taxon>
        <taxon>Crustacea</taxon>
        <taxon>Multicrustacea</taxon>
        <taxon>Cirripedia</taxon>
        <taxon>Thoracica</taxon>
        <taxon>Thoracicalcarea</taxon>
        <taxon>Balanomorpha</taxon>
        <taxon>Balanoidea</taxon>
        <taxon>Balanidae</taxon>
        <taxon>Amphibalaninae</taxon>
        <taxon>Amphibalanus</taxon>
    </lineage>
</organism>
<dbReference type="PROSITE" id="PS50292">
    <property type="entry name" value="PEROXIDASE_3"/>
    <property type="match status" value="1"/>
</dbReference>
<accession>A0A6A4XG81</accession>
<dbReference type="PANTHER" id="PTHR11475:SF4">
    <property type="entry name" value="CHORION PEROXIDASE"/>
    <property type="match status" value="1"/>
</dbReference>
<comment type="caution">
    <text evidence="5">The sequence shown here is derived from an EMBL/GenBank/DDBJ whole genome shotgun (WGS) entry which is preliminary data.</text>
</comment>
<proteinExistence type="predicted"/>
<sequence>MKTLTALEADLTELTTAAGGDPAVQQEVGRIGLQRLHTVQAVGNQTSLSLTSPDSNQKLGEILVPGCTPAVVKTCDRNNTERTLTGECNHVEAPYVGRSLTGLGRLSAATYADLLFFSPRSSSSDGSPLPAPERAAVPLAAALSDSPLSSWAAAWSESLSRDLARIVPFRLPDGREADCCSERHPACLPLTVAHRCVSFVRALPAPELDCVMRPAAPLSAASSYLDLETLYGSSEEAGRRLRTLSGGRLRDELEPQQDVLDQVVEFEGFTSVNVPESNVTDRVAVPDKRATPVILGLKVTLELMVLLGWTVVLGDLEGLDGLEDQVILGLQERRARRARWVHLVRGDLSALVE</sequence>
<dbReference type="Proteomes" id="UP000440578">
    <property type="component" value="Unassembled WGS sequence"/>
</dbReference>
<evidence type="ECO:0000313" key="6">
    <source>
        <dbReference type="Proteomes" id="UP000440578"/>
    </source>
</evidence>
<keyword evidence="6" id="KW-1185">Reference proteome</keyword>
<dbReference type="OrthoDB" id="823504at2759"/>
<dbReference type="InterPro" id="IPR037120">
    <property type="entry name" value="Haem_peroxidase_sf_animal"/>
</dbReference>
<comment type="subcellular location">
    <subcellularLocation>
        <location evidence="1">Secreted</location>
    </subcellularLocation>
</comment>
<protein>
    <submittedName>
        <fullName evidence="5">Chorion peroxidase</fullName>
    </submittedName>
</protein>
<keyword evidence="4" id="KW-0325">Glycoprotein</keyword>
<dbReference type="GO" id="GO:0006979">
    <property type="term" value="P:response to oxidative stress"/>
    <property type="evidence" value="ECO:0007669"/>
    <property type="project" value="InterPro"/>
</dbReference>
<evidence type="ECO:0000256" key="2">
    <source>
        <dbReference type="ARBA" id="ARBA00022525"/>
    </source>
</evidence>
<evidence type="ECO:0000256" key="3">
    <source>
        <dbReference type="ARBA" id="ARBA00022559"/>
    </source>
</evidence>
<dbReference type="PANTHER" id="PTHR11475">
    <property type="entry name" value="OXIDASE/PEROXIDASE"/>
    <property type="match status" value="1"/>
</dbReference>
<keyword evidence="3 5" id="KW-0560">Oxidoreductase</keyword>
<dbReference type="GO" id="GO:0005576">
    <property type="term" value="C:extracellular region"/>
    <property type="evidence" value="ECO:0007669"/>
    <property type="project" value="UniProtKB-SubCell"/>
</dbReference>
<dbReference type="AlphaFoldDB" id="A0A6A4XG81"/>
<evidence type="ECO:0000256" key="1">
    <source>
        <dbReference type="ARBA" id="ARBA00004613"/>
    </source>
</evidence>
<dbReference type="InterPro" id="IPR019791">
    <property type="entry name" value="Haem_peroxidase_animal"/>
</dbReference>
<keyword evidence="3 5" id="KW-0575">Peroxidase</keyword>
<reference evidence="5 6" key="1">
    <citation type="submission" date="2019-07" db="EMBL/GenBank/DDBJ databases">
        <title>Draft genome assembly of a fouling barnacle, Amphibalanus amphitrite (Darwin, 1854): The first reference genome for Thecostraca.</title>
        <authorList>
            <person name="Kim W."/>
        </authorList>
    </citation>
    <scope>NUCLEOTIDE SEQUENCE [LARGE SCALE GENOMIC DNA]</scope>
    <source>
        <strain evidence="5">SNU_AA5</strain>
        <tissue evidence="5">Soma without cirri and trophi</tissue>
    </source>
</reference>
<dbReference type="GO" id="GO:0020037">
    <property type="term" value="F:heme binding"/>
    <property type="evidence" value="ECO:0007669"/>
    <property type="project" value="InterPro"/>
</dbReference>
<keyword evidence="2" id="KW-0964">Secreted</keyword>
<dbReference type="Pfam" id="PF03098">
    <property type="entry name" value="An_peroxidase"/>
    <property type="match status" value="1"/>
</dbReference>